<proteinExistence type="predicted"/>
<accession>A0A2G8K5I0</accession>
<dbReference type="EMBL" id="MRZV01000867">
    <property type="protein sequence ID" value="PIK43199.1"/>
    <property type="molecule type" value="Genomic_DNA"/>
</dbReference>
<evidence type="ECO:0008006" key="3">
    <source>
        <dbReference type="Google" id="ProtNLM"/>
    </source>
</evidence>
<dbReference type="OrthoDB" id="2126411at2759"/>
<sequence length="256" mass="28834">MSVRTYNRSVRVGNWIEDICLEEDTVKDHLERRERGELLIQKASKLQGTILKKTDLSVSVDGFVHFGDHVMLMNEEAQDQVVTQTDIEPRQANALSVSMSESKMHEALKFSGKCDVSSSKHLEPNARNTFVICSTLSEGVPLGTPLVYGQHFCLRTLPGIGGDLMLQSDIATFQQSAKKSRKQLLSCVEETPSYLTHWKILSFDPQIRMETEGSPVPANQKIIFNHCKPIRTFVSSVTLWSVETSIRPVHPFYRVA</sequence>
<evidence type="ECO:0000313" key="2">
    <source>
        <dbReference type="Proteomes" id="UP000230750"/>
    </source>
</evidence>
<dbReference type="PANTHER" id="PTHR24274">
    <property type="entry name" value="CILIA- AND FLAGELLA-ASSOCIATED PROTEIN 161"/>
    <property type="match status" value="1"/>
</dbReference>
<dbReference type="STRING" id="307972.A0A2G8K5I0"/>
<organism evidence="1 2">
    <name type="scientific">Stichopus japonicus</name>
    <name type="common">Sea cucumber</name>
    <dbReference type="NCBI Taxonomy" id="307972"/>
    <lineage>
        <taxon>Eukaryota</taxon>
        <taxon>Metazoa</taxon>
        <taxon>Echinodermata</taxon>
        <taxon>Eleutherozoa</taxon>
        <taxon>Echinozoa</taxon>
        <taxon>Holothuroidea</taxon>
        <taxon>Aspidochirotacea</taxon>
        <taxon>Aspidochirotida</taxon>
        <taxon>Stichopodidae</taxon>
        <taxon>Apostichopus</taxon>
    </lineage>
</organism>
<comment type="caution">
    <text evidence="1">The sequence shown here is derived from an EMBL/GenBank/DDBJ whole genome shotgun (WGS) entry which is preliminary data.</text>
</comment>
<evidence type="ECO:0000313" key="1">
    <source>
        <dbReference type="EMBL" id="PIK43199.1"/>
    </source>
</evidence>
<dbReference type="InterPro" id="IPR055325">
    <property type="entry name" value="CF161"/>
</dbReference>
<reference evidence="1 2" key="1">
    <citation type="journal article" date="2017" name="PLoS Biol.">
        <title>The sea cucumber genome provides insights into morphological evolution and visceral regeneration.</title>
        <authorList>
            <person name="Zhang X."/>
            <person name="Sun L."/>
            <person name="Yuan J."/>
            <person name="Sun Y."/>
            <person name="Gao Y."/>
            <person name="Zhang L."/>
            <person name="Li S."/>
            <person name="Dai H."/>
            <person name="Hamel J.F."/>
            <person name="Liu C."/>
            <person name="Yu Y."/>
            <person name="Liu S."/>
            <person name="Lin W."/>
            <person name="Guo K."/>
            <person name="Jin S."/>
            <person name="Xu P."/>
            <person name="Storey K.B."/>
            <person name="Huan P."/>
            <person name="Zhang T."/>
            <person name="Zhou Y."/>
            <person name="Zhang J."/>
            <person name="Lin C."/>
            <person name="Li X."/>
            <person name="Xing L."/>
            <person name="Huo D."/>
            <person name="Sun M."/>
            <person name="Wang L."/>
            <person name="Mercier A."/>
            <person name="Li F."/>
            <person name="Yang H."/>
            <person name="Xiang J."/>
        </authorList>
    </citation>
    <scope>NUCLEOTIDE SEQUENCE [LARGE SCALE GENOMIC DNA]</scope>
    <source>
        <strain evidence="1">Shaxun</strain>
        <tissue evidence="1">Muscle</tissue>
    </source>
</reference>
<dbReference type="Proteomes" id="UP000230750">
    <property type="component" value="Unassembled WGS sequence"/>
</dbReference>
<dbReference type="Pfam" id="PF24569">
    <property type="entry name" value="CFAP161"/>
    <property type="match status" value="1"/>
</dbReference>
<dbReference type="GO" id="GO:0031514">
    <property type="term" value="C:motile cilium"/>
    <property type="evidence" value="ECO:0007669"/>
    <property type="project" value="TreeGrafter"/>
</dbReference>
<keyword evidence="2" id="KW-1185">Reference proteome</keyword>
<gene>
    <name evidence="1" type="ORF">BSL78_19955</name>
</gene>
<protein>
    <recommendedName>
        <fullName evidence="3">Cilia-and flagella-associated protein 161</fullName>
    </recommendedName>
</protein>
<name>A0A2G8K5I0_STIJA</name>
<dbReference type="PANTHER" id="PTHR24274:SF1">
    <property type="entry name" value="CILIA- AND FLAGELLA-ASSOCIATED PROTEIN 161"/>
    <property type="match status" value="1"/>
</dbReference>
<dbReference type="GO" id="GO:0060271">
    <property type="term" value="P:cilium assembly"/>
    <property type="evidence" value="ECO:0007669"/>
    <property type="project" value="TreeGrafter"/>
</dbReference>
<dbReference type="AlphaFoldDB" id="A0A2G8K5I0"/>